<dbReference type="Proteomes" id="UP001499974">
    <property type="component" value="Unassembled WGS sequence"/>
</dbReference>
<dbReference type="RefSeq" id="WP_345522363.1">
    <property type="nucleotide sequence ID" value="NZ_BAABKM010000002.1"/>
</dbReference>
<gene>
    <name evidence="1" type="ORF">GCM10023349_31780</name>
</gene>
<evidence type="ECO:0000313" key="1">
    <source>
        <dbReference type="EMBL" id="GAA4710496.1"/>
    </source>
</evidence>
<dbReference type="EMBL" id="BAABKM010000002">
    <property type="protein sequence ID" value="GAA4710496.1"/>
    <property type="molecule type" value="Genomic_DNA"/>
</dbReference>
<sequence>MKLRNLPTRVATGAFVLHAGLGKWNGGPEQAAGVHGMAAAAIPPLQAIKPPTFLKLLSAGEVATGALLLTPFVSNRKAGLALTAFSGGLMALYARTPSMREPGSIWPSQAGMGVAKDVWMLGIGLGMLLDPANRTPKSAPTAS</sequence>
<keyword evidence="2" id="KW-1185">Reference proteome</keyword>
<accession>A0ABP8XPX1</accession>
<proteinExistence type="predicted"/>
<name>A0ABP8XPX1_9ACTN</name>
<comment type="caution">
    <text evidence="1">The sequence shown here is derived from an EMBL/GenBank/DDBJ whole genome shotgun (WGS) entry which is preliminary data.</text>
</comment>
<protein>
    <recommendedName>
        <fullName evidence="3">DoxX family membrane protein</fullName>
    </recommendedName>
</protein>
<reference evidence="2" key="1">
    <citation type="journal article" date="2019" name="Int. J. Syst. Evol. Microbiol.">
        <title>The Global Catalogue of Microorganisms (GCM) 10K type strain sequencing project: providing services to taxonomists for standard genome sequencing and annotation.</title>
        <authorList>
            <consortium name="The Broad Institute Genomics Platform"/>
            <consortium name="The Broad Institute Genome Sequencing Center for Infectious Disease"/>
            <person name="Wu L."/>
            <person name="Ma J."/>
        </authorList>
    </citation>
    <scope>NUCLEOTIDE SEQUENCE [LARGE SCALE GENOMIC DNA]</scope>
    <source>
        <strain evidence="2">JCM 18531</strain>
    </source>
</reference>
<evidence type="ECO:0008006" key="3">
    <source>
        <dbReference type="Google" id="ProtNLM"/>
    </source>
</evidence>
<evidence type="ECO:0000313" key="2">
    <source>
        <dbReference type="Proteomes" id="UP001499974"/>
    </source>
</evidence>
<organism evidence="1 2">
    <name type="scientific">Nocardioides conyzicola</name>
    <dbReference type="NCBI Taxonomy" id="1651781"/>
    <lineage>
        <taxon>Bacteria</taxon>
        <taxon>Bacillati</taxon>
        <taxon>Actinomycetota</taxon>
        <taxon>Actinomycetes</taxon>
        <taxon>Propionibacteriales</taxon>
        <taxon>Nocardioidaceae</taxon>
        <taxon>Nocardioides</taxon>
    </lineage>
</organism>